<dbReference type="CDD" id="cd01833">
    <property type="entry name" value="XynB_like"/>
    <property type="match status" value="1"/>
</dbReference>
<dbReference type="Gene3D" id="2.60.120.260">
    <property type="entry name" value="Galactose-binding domain-like"/>
    <property type="match status" value="1"/>
</dbReference>
<dbReference type="RefSeq" id="WP_344501666.1">
    <property type="nucleotide sequence ID" value="NZ_BAAAQD010000003.1"/>
</dbReference>
<evidence type="ECO:0000256" key="1">
    <source>
        <dbReference type="SAM" id="SignalP"/>
    </source>
</evidence>
<dbReference type="InterPro" id="IPR013830">
    <property type="entry name" value="SGNH_hydro"/>
</dbReference>
<dbReference type="InterPro" id="IPR008979">
    <property type="entry name" value="Galactose-bd-like_sf"/>
</dbReference>
<feature type="chain" id="PRO_5046575526" description="F5/8 type C domain-containing protein" evidence="1">
    <location>
        <begin position="25"/>
        <end position="554"/>
    </location>
</feature>
<dbReference type="Proteomes" id="UP001501470">
    <property type="component" value="Unassembled WGS sequence"/>
</dbReference>
<evidence type="ECO:0000259" key="2">
    <source>
        <dbReference type="PROSITE" id="PS50022"/>
    </source>
</evidence>
<dbReference type="Gene3D" id="3.40.50.1110">
    <property type="entry name" value="SGNH hydrolase"/>
    <property type="match status" value="1"/>
</dbReference>
<dbReference type="InterPro" id="IPR000421">
    <property type="entry name" value="FA58C"/>
</dbReference>
<dbReference type="Pfam" id="PF00754">
    <property type="entry name" value="F5_F8_type_C"/>
    <property type="match status" value="1"/>
</dbReference>
<evidence type="ECO:0000313" key="4">
    <source>
        <dbReference type="Proteomes" id="UP001501470"/>
    </source>
</evidence>
<sequence>MRRILVLAAVLVSCIAAIAAPVQAAVTTRPVKVMPLGDSITWGEGSPTTSSYRAPLYNRLVANAGYNIDFVGSQRSGSLPDTDNEGHSGWRIDQIAASANGWLATYQPDVILLHIGTNDMNQNYQVATAPQRLGSLIDQILAARPTATVLVAKIVPALDATIQARINTFNAAVPGIVSARGARARLVDLSTLAASDLNDTLHPNDSGYAKMATRWYTALEPVLGDGRDWPLLRAPFEPSDPAPTWLDSAGAAIGVGGYCCALTAMESSPRAELARSGSAALMYSGADNSATQSYSYQRILATDLPVGATTTLSYWIYPQQATGTFVAVDLQFSDGSALRDSGAVDQYGVRAHPQFQGEGGHLVVNQWNLVRVSLGGLAGRTITRVDVGFDRPTGTGPFRGYVDDIAITDEGGADPGVNLARGATVTGSAACVAAEAQAKAVDGVITGNSKWCSGAAGATLQADLGAARTVRRFVVRHASSGGEPQALNTRAFTIQVSTDGATWTTAVTVTANTDGVTSHRVGPLTARYVRLVVTTPTQTTDPATRIYELEVEGA</sequence>
<keyword evidence="4" id="KW-1185">Reference proteome</keyword>
<feature type="signal peptide" evidence="1">
    <location>
        <begin position="1"/>
        <end position="24"/>
    </location>
</feature>
<dbReference type="SUPFAM" id="SSF52266">
    <property type="entry name" value="SGNH hydrolase"/>
    <property type="match status" value="1"/>
</dbReference>
<dbReference type="PANTHER" id="PTHR30383">
    <property type="entry name" value="THIOESTERASE 1/PROTEASE 1/LYSOPHOSPHOLIPASE L1"/>
    <property type="match status" value="1"/>
</dbReference>
<accession>A0ABN1ZY83</accession>
<protein>
    <recommendedName>
        <fullName evidence="2">F5/8 type C domain-containing protein</fullName>
    </recommendedName>
</protein>
<dbReference type="PANTHER" id="PTHR30383:SF5">
    <property type="entry name" value="SGNH HYDROLASE-TYPE ESTERASE DOMAIN-CONTAINING PROTEIN"/>
    <property type="match status" value="1"/>
</dbReference>
<keyword evidence="1" id="KW-0732">Signal</keyword>
<organism evidence="3 4">
    <name type="scientific">Dactylosporangium maewongense</name>
    <dbReference type="NCBI Taxonomy" id="634393"/>
    <lineage>
        <taxon>Bacteria</taxon>
        <taxon>Bacillati</taxon>
        <taxon>Actinomycetota</taxon>
        <taxon>Actinomycetes</taxon>
        <taxon>Micromonosporales</taxon>
        <taxon>Micromonosporaceae</taxon>
        <taxon>Dactylosporangium</taxon>
    </lineage>
</organism>
<evidence type="ECO:0000313" key="3">
    <source>
        <dbReference type="EMBL" id="GAA1507232.1"/>
    </source>
</evidence>
<name>A0ABN1ZY83_9ACTN</name>
<dbReference type="PROSITE" id="PS50022">
    <property type="entry name" value="FA58C_3"/>
    <property type="match status" value="1"/>
</dbReference>
<dbReference type="Pfam" id="PF13472">
    <property type="entry name" value="Lipase_GDSL_2"/>
    <property type="match status" value="1"/>
</dbReference>
<dbReference type="EMBL" id="BAAAQD010000003">
    <property type="protein sequence ID" value="GAA1507232.1"/>
    <property type="molecule type" value="Genomic_DNA"/>
</dbReference>
<proteinExistence type="predicted"/>
<dbReference type="InterPro" id="IPR051532">
    <property type="entry name" value="Ester_Hydrolysis_Enzymes"/>
</dbReference>
<dbReference type="SUPFAM" id="SSF49785">
    <property type="entry name" value="Galactose-binding domain-like"/>
    <property type="match status" value="1"/>
</dbReference>
<comment type="caution">
    <text evidence="3">The sequence shown here is derived from an EMBL/GenBank/DDBJ whole genome shotgun (WGS) entry which is preliminary data.</text>
</comment>
<reference evidence="3 4" key="1">
    <citation type="journal article" date="2019" name="Int. J. Syst. Evol. Microbiol.">
        <title>The Global Catalogue of Microorganisms (GCM) 10K type strain sequencing project: providing services to taxonomists for standard genome sequencing and annotation.</title>
        <authorList>
            <consortium name="The Broad Institute Genomics Platform"/>
            <consortium name="The Broad Institute Genome Sequencing Center for Infectious Disease"/>
            <person name="Wu L."/>
            <person name="Ma J."/>
        </authorList>
    </citation>
    <scope>NUCLEOTIDE SEQUENCE [LARGE SCALE GENOMIC DNA]</scope>
    <source>
        <strain evidence="3 4">JCM 15933</strain>
    </source>
</reference>
<feature type="domain" description="F5/8 type C" evidence="2">
    <location>
        <begin position="412"/>
        <end position="554"/>
    </location>
</feature>
<dbReference type="InterPro" id="IPR036514">
    <property type="entry name" value="SGNH_hydro_sf"/>
</dbReference>
<gene>
    <name evidence="3" type="ORF">GCM10009827_021690</name>
</gene>